<dbReference type="EMBL" id="AZJI01000009">
    <property type="protein sequence ID" value="ETD22467.1"/>
    <property type="molecule type" value="Genomic_DNA"/>
</dbReference>
<comment type="caution">
    <text evidence="2">The sequence shown here is derived from an EMBL/GenBank/DDBJ whole genome shotgun (WGS) entry which is preliminary data.</text>
</comment>
<accession>V8C5Z3</accession>
<dbReference type="PATRIC" id="fig|1357400.3.peg.2395"/>
<name>V8C5Z3_9HELI</name>
<dbReference type="RefSeq" id="WP_023928578.1">
    <property type="nucleotide sequence ID" value="NZ_KI669455.1"/>
</dbReference>
<gene>
    <name evidence="2" type="ORF">HMPREF2086_01774</name>
</gene>
<sequence length="138" mass="15495">MIEIISIALLYTLLAALGMAILHNASISLIKKFFLGLIWILALGLSGFYNYRQISPDSNFMELERAFKEDKTLNCEGFLVNKSDFNLIGQTYMLIGKSGSPTSNIIISLEKCTIIVPSEHNNEEESPDGYKIEDIERD</sequence>
<organism evidence="2 3">
    <name type="scientific">Helicobacter macacae MIT 99-5501</name>
    <dbReference type="NCBI Taxonomy" id="1357400"/>
    <lineage>
        <taxon>Bacteria</taxon>
        <taxon>Pseudomonadati</taxon>
        <taxon>Campylobacterota</taxon>
        <taxon>Epsilonproteobacteria</taxon>
        <taxon>Campylobacterales</taxon>
        <taxon>Helicobacteraceae</taxon>
        <taxon>Helicobacter</taxon>
    </lineage>
</organism>
<keyword evidence="1" id="KW-1133">Transmembrane helix</keyword>
<protein>
    <submittedName>
        <fullName evidence="2">Uncharacterized protein</fullName>
    </submittedName>
</protein>
<keyword evidence="1" id="KW-0472">Membrane</keyword>
<evidence type="ECO:0000256" key="1">
    <source>
        <dbReference type="SAM" id="Phobius"/>
    </source>
</evidence>
<dbReference type="HOGENOM" id="CLU_1872584_0_0_7"/>
<evidence type="ECO:0000313" key="3">
    <source>
        <dbReference type="Proteomes" id="UP000018731"/>
    </source>
</evidence>
<evidence type="ECO:0000313" key="2">
    <source>
        <dbReference type="EMBL" id="ETD22467.1"/>
    </source>
</evidence>
<keyword evidence="1" id="KW-0812">Transmembrane</keyword>
<proteinExistence type="predicted"/>
<feature type="transmembrane region" description="Helical" evidence="1">
    <location>
        <begin position="7"/>
        <end position="27"/>
    </location>
</feature>
<dbReference type="AlphaFoldDB" id="V8C5Z3"/>
<reference evidence="2 3" key="1">
    <citation type="journal article" date="2014" name="Genome Announc.">
        <title>Draft genome sequences of six enterohepatic helicobacter species isolated from humans and one from rhesus macaques.</title>
        <authorList>
            <person name="Shen Z."/>
            <person name="Sheh A."/>
            <person name="Young S.K."/>
            <person name="Abouelliel A."/>
            <person name="Ward D.V."/>
            <person name="Earl A.M."/>
            <person name="Fox J.G."/>
        </authorList>
    </citation>
    <scope>NUCLEOTIDE SEQUENCE [LARGE SCALE GENOMIC DNA]</scope>
    <source>
        <strain evidence="2 3">MIT 99-5501</strain>
    </source>
</reference>
<dbReference type="OrthoDB" id="5325929at2"/>
<dbReference type="Proteomes" id="UP000018731">
    <property type="component" value="Unassembled WGS sequence"/>
</dbReference>
<dbReference type="STRING" id="1357400.HMPREF2086_01774"/>
<keyword evidence="3" id="KW-1185">Reference proteome</keyword>
<feature type="transmembrane region" description="Helical" evidence="1">
    <location>
        <begin position="33"/>
        <end position="51"/>
    </location>
</feature>